<evidence type="ECO:0000313" key="4">
    <source>
        <dbReference type="Proteomes" id="UP001177003"/>
    </source>
</evidence>
<dbReference type="SUPFAM" id="SSF54518">
    <property type="entry name" value="Tubby C-terminal domain-like"/>
    <property type="match status" value="1"/>
</dbReference>
<evidence type="ECO:0000256" key="2">
    <source>
        <dbReference type="SAM" id="Phobius"/>
    </source>
</evidence>
<reference evidence="3" key="1">
    <citation type="submission" date="2023-04" db="EMBL/GenBank/DDBJ databases">
        <authorList>
            <person name="Vijverberg K."/>
            <person name="Xiong W."/>
            <person name="Schranz E."/>
        </authorList>
    </citation>
    <scope>NUCLEOTIDE SEQUENCE</scope>
</reference>
<name>A0AA35ZLD6_LACSI</name>
<dbReference type="Pfam" id="PF04525">
    <property type="entry name" value="LOR"/>
    <property type="match status" value="1"/>
</dbReference>
<dbReference type="Proteomes" id="UP001177003">
    <property type="component" value="Chromosome 7"/>
</dbReference>
<dbReference type="InterPro" id="IPR038595">
    <property type="entry name" value="LOR_sf"/>
</dbReference>
<sequence>MAGQILHVKSLSLSLFHSVCTYVSLSLSLCVCVCTYVRILTMAEPSYSCAPVSVIGSQFMAPFQLDVIVDTTLRGNIVITDMNHKILLKVKPCDTSFRHQRVLVDADDKPIAMIREKLMTLHGRWSVFRGESESNSDIIFSAKIHNLIQFKTGVDVFLENKTSCADVCDFKMKGSWSNRNCTIFVGGTSTPIAQMSKMQSSKNMKWVEGKFMVTIYPKVDYAFVVTLIAIVEAMKMIKSDKKKHLLKQLVGGDLLLVSHHSDNQVIFLPTTSENTSFTVSLHSFASGDLLIPSTAFVDLIPLKL</sequence>
<organism evidence="3 4">
    <name type="scientific">Lactuca saligna</name>
    <name type="common">Willowleaf lettuce</name>
    <dbReference type="NCBI Taxonomy" id="75948"/>
    <lineage>
        <taxon>Eukaryota</taxon>
        <taxon>Viridiplantae</taxon>
        <taxon>Streptophyta</taxon>
        <taxon>Embryophyta</taxon>
        <taxon>Tracheophyta</taxon>
        <taxon>Spermatophyta</taxon>
        <taxon>Magnoliopsida</taxon>
        <taxon>eudicotyledons</taxon>
        <taxon>Gunneridae</taxon>
        <taxon>Pentapetalae</taxon>
        <taxon>asterids</taxon>
        <taxon>campanulids</taxon>
        <taxon>Asterales</taxon>
        <taxon>Asteraceae</taxon>
        <taxon>Cichorioideae</taxon>
        <taxon>Cichorieae</taxon>
        <taxon>Lactucinae</taxon>
        <taxon>Lactuca</taxon>
    </lineage>
</organism>
<protein>
    <submittedName>
        <fullName evidence="3">Uncharacterized protein</fullName>
    </submittedName>
</protein>
<keyword evidence="2" id="KW-0472">Membrane</keyword>
<evidence type="ECO:0000256" key="1">
    <source>
        <dbReference type="ARBA" id="ARBA00005437"/>
    </source>
</evidence>
<accession>A0AA35ZLD6</accession>
<dbReference type="Gene3D" id="2.40.160.200">
    <property type="entry name" value="LURP1-related"/>
    <property type="match status" value="1"/>
</dbReference>
<dbReference type="PANTHER" id="PTHR31087">
    <property type="match status" value="1"/>
</dbReference>
<evidence type="ECO:0000313" key="3">
    <source>
        <dbReference type="EMBL" id="CAI9294319.1"/>
    </source>
</evidence>
<dbReference type="AlphaFoldDB" id="A0AA35ZLD6"/>
<keyword evidence="2" id="KW-1133">Transmembrane helix</keyword>
<proteinExistence type="inferred from homology"/>
<dbReference type="InterPro" id="IPR025659">
    <property type="entry name" value="Tubby-like_C"/>
</dbReference>
<keyword evidence="4" id="KW-1185">Reference proteome</keyword>
<comment type="similarity">
    <text evidence="1">Belongs to the LOR family.</text>
</comment>
<gene>
    <name evidence="3" type="ORF">LSALG_LOCUS33305</name>
</gene>
<dbReference type="InterPro" id="IPR007612">
    <property type="entry name" value="LOR"/>
</dbReference>
<feature type="transmembrane region" description="Helical" evidence="2">
    <location>
        <begin position="15"/>
        <end position="37"/>
    </location>
</feature>
<dbReference type="EMBL" id="OX465083">
    <property type="protein sequence ID" value="CAI9294319.1"/>
    <property type="molecule type" value="Genomic_DNA"/>
</dbReference>
<dbReference type="PANTHER" id="PTHR31087:SF122">
    <property type="entry name" value="TUBBY-LIKE PROTEIN"/>
    <property type="match status" value="1"/>
</dbReference>
<keyword evidence="2" id="KW-0812">Transmembrane</keyword>